<evidence type="ECO:0000256" key="4">
    <source>
        <dbReference type="ARBA" id="ARBA00023040"/>
    </source>
</evidence>
<protein>
    <recommendedName>
        <fullName evidence="9">G-protein coupled receptors family 1 profile domain-containing protein</fullName>
    </recommendedName>
</protein>
<dbReference type="Gene3D" id="1.20.1070.10">
    <property type="entry name" value="Rhodopsin 7-helix transmembrane proteins"/>
    <property type="match status" value="1"/>
</dbReference>
<feature type="transmembrane region" description="Helical" evidence="8">
    <location>
        <begin position="129"/>
        <end position="148"/>
    </location>
</feature>
<keyword evidence="2 8" id="KW-0812">Transmembrane</keyword>
<keyword evidence="4" id="KW-0297">G-protein coupled receptor</keyword>
<feature type="transmembrane region" description="Helical" evidence="8">
    <location>
        <begin position="261"/>
        <end position="284"/>
    </location>
</feature>
<comment type="subcellular location">
    <subcellularLocation>
        <location evidence="1">Membrane</location>
        <topology evidence="1">Multi-pass membrane protein</topology>
    </subcellularLocation>
</comment>
<dbReference type="InterPro" id="IPR017452">
    <property type="entry name" value="GPCR_Rhodpsn_7TM"/>
</dbReference>
<organism evidence="10 11">
    <name type="scientific">Dreissena polymorpha</name>
    <name type="common">Zebra mussel</name>
    <name type="synonym">Mytilus polymorpha</name>
    <dbReference type="NCBI Taxonomy" id="45954"/>
    <lineage>
        <taxon>Eukaryota</taxon>
        <taxon>Metazoa</taxon>
        <taxon>Spiralia</taxon>
        <taxon>Lophotrochozoa</taxon>
        <taxon>Mollusca</taxon>
        <taxon>Bivalvia</taxon>
        <taxon>Autobranchia</taxon>
        <taxon>Heteroconchia</taxon>
        <taxon>Euheterodonta</taxon>
        <taxon>Imparidentia</taxon>
        <taxon>Neoheterodontei</taxon>
        <taxon>Myida</taxon>
        <taxon>Dreissenoidea</taxon>
        <taxon>Dreissenidae</taxon>
        <taxon>Dreissena</taxon>
    </lineage>
</organism>
<gene>
    <name evidence="10" type="ORF">DPMN_096053</name>
</gene>
<feature type="transmembrane region" description="Helical" evidence="8">
    <location>
        <begin position="304"/>
        <end position="327"/>
    </location>
</feature>
<evidence type="ECO:0000256" key="2">
    <source>
        <dbReference type="ARBA" id="ARBA00022692"/>
    </source>
</evidence>
<evidence type="ECO:0000256" key="1">
    <source>
        <dbReference type="ARBA" id="ARBA00004141"/>
    </source>
</evidence>
<keyword evidence="7" id="KW-0807">Transducer</keyword>
<keyword evidence="5 8" id="KW-0472">Membrane</keyword>
<evidence type="ECO:0000313" key="11">
    <source>
        <dbReference type="Proteomes" id="UP000828390"/>
    </source>
</evidence>
<sequence length="362" mass="41861">MSVNVSVGNTTGELFDIMERNMTIGTNPPFPDEVTWGFWIKFVLTPVIVCTGIIGNTLSLIVMKSKALRHKSYSQYLSALAMFDTLTLILRQIRTVDDYFLNQMNQNMVFKGFNDFGCKLFNFIEHVSYLMSSWLIVLMAIERLVAVWMPFKKFRIRRRAGATAAIIILLVAICASQSFRLVMTVHLGDDCGADDTFIQLFVDLTIYFYNMTLTFLLPVGIVLGCNSMVLYQIFKIRKELIQENTRNRTTRAVKKTHRTTCMLLIVSFTFLGALLPLLTMTLVFDFYMKVNGPEAIFLYRKIAPYIDLLVLLSLVNYAVNFFIYIVSGKSFRFELRKVFYRQKVQVTRSFTARSTKEFIYRF</sequence>
<feature type="transmembrane region" description="Helical" evidence="8">
    <location>
        <begin position="38"/>
        <end position="61"/>
    </location>
</feature>
<proteinExistence type="predicted"/>
<dbReference type="PROSITE" id="PS50262">
    <property type="entry name" value="G_PROTEIN_RECEP_F1_2"/>
    <property type="match status" value="1"/>
</dbReference>
<evidence type="ECO:0000256" key="3">
    <source>
        <dbReference type="ARBA" id="ARBA00022989"/>
    </source>
</evidence>
<dbReference type="InterPro" id="IPR000276">
    <property type="entry name" value="GPCR_Rhodpsn"/>
</dbReference>
<dbReference type="EMBL" id="JAIWYP010000003">
    <property type="protein sequence ID" value="KAH3853528.1"/>
    <property type="molecule type" value="Genomic_DNA"/>
</dbReference>
<reference evidence="10" key="2">
    <citation type="submission" date="2020-11" db="EMBL/GenBank/DDBJ databases">
        <authorList>
            <person name="McCartney M.A."/>
            <person name="Auch B."/>
            <person name="Kono T."/>
            <person name="Mallez S."/>
            <person name="Becker A."/>
            <person name="Gohl D.M."/>
            <person name="Silverstein K.A.T."/>
            <person name="Koren S."/>
            <person name="Bechman K.B."/>
            <person name="Herman A."/>
            <person name="Abrahante J.E."/>
            <person name="Garbe J."/>
        </authorList>
    </citation>
    <scope>NUCLEOTIDE SEQUENCE</scope>
    <source>
        <strain evidence="10">Duluth1</strain>
        <tissue evidence="10">Whole animal</tissue>
    </source>
</reference>
<accession>A0A9D4R453</accession>
<dbReference type="SUPFAM" id="SSF81321">
    <property type="entry name" value="Family A G protein-coupled receptor-like"/>
    <property type="match status" value="1"/>
</dbReference>
<reference evidence="10" key="1">
    <citation type="journal article" date="2019" name="bioRxiv">
        <title>The Genome of the Zebra Mussel, Dreissena polymorpha: A Resource for Invasive Species Research.</title>
        <authorList>
            <person name="McCartney M.A."/>
            <person name="Auch B."/>
            <person name="Kono T."/>
            <person name="Mallez S."/>
            <person name="Zhang Y."/>
            <person name="Obille A."/>
            <person name="Becker A."/>
            <person name="Abrahante J.E."/>
            <person name="Garbe J."/>
            <person name="Badalamenti J.P."/>
            <person name="Herman A."/>
            <person name="Mangelson H."/>
            <person name="Liachko I."/>
            <person name="Sullivan S."/>
            <person name="Sone E.D."/>
            <person name="Koren S."/>
            <person name="Silverstein K.A.T."/>
            <person name="Beckman K.B."/>
            <person name="Gohl D.M."/>
        </authorList>
    </citation>
    <scope>NUCLEOTIDE SEQUENCE</scope>
    <source>
        <strain evidence="10">Duluth1</strain>
        <tissue evidence="10">Whole animal</tissue>
    </source>
</reference>
<feature type="transmembrane region" description="Helical" evidence="8">
    <location>
        <begin position="160"/>
        <end position="179"/>
    </location>
</feature>
<keyword evidence="6" id="KW-0675">Receptor</keyword>
<name>A0A9D4R453_DREPO</name>
<dbReference type="PRINTS" id="PR00237">
    <property type="entry name" value="GPCRRHODOPSN"/>
</dbReference>
<dbReference type="GO" id="GO:0004930">
    <property type="term" value="F:G protein-coupled receptor activity"/>
    <property type="evidence" value="ECO:0007669"/>
    <property type="project" value="UniProtKB-KW"/>
</dbReference>
<feature type="transmembrane region" description="Helical" evidence="8">
    <location>
        <begin position="73"/>
        <end position="93"/>
    </location>
</feature>
<evidence type="ECO:0000259" key="9">
    <source>
        <dbReference type="PROSITE" id="PS50262"/>
    </source>
</evidence>
<dbReference type="Proteomes" id="UP000828390">
    <property type="component" value="Unassembled WGS sequence"/>
</dbReference>
<dbReference type="GO" id="GO:0005886">
    <property type="term" value="C:plasma membrane"/>
    <property type="evidence" value="ECO:0007669"/>
    <property type="project" value="TreeGrafter"/>
</dbReference>
<evidence type="ECO:0000313" key="10">
    <source>
        <dbReference type="EMBL" id="KAH3853528.1"/>
    </source>
</evidence>
<dbReference type="AlphaFoldDB" id="A0A9D4R453"/>
<keyword evidence="11" id="KW-1185">Reference proteome</keyword>
<dbReference type="PANTHER" id="PTHR24243">
    <property type="entry name" value="G-PROTEIN COUPLED RECEPTOR"/>
    <property type="match status" value="1"/>
</dbReference>
<dbReference type="CDD" id="cd14978">
    <property type="entry name" value="7tmA_FMRFamide_R-like"/>
    <property type="match status" value="1"/>
</dbReference>
<dbReference type="PANTHER" id="PTHR24243:SF230">
    <property type="entry name" value="G-PROTEIN COUPLED RECEPTORS FAMILY 1 PROFILE DOMAIN-CONTAINING PROTEIN"/>
    <property type="match status" value="1"/>
</dbReference>
<evidence type="ECO:0000256" key="8">
    <source>
        <dbReference type="SAM" id="Phobius"/>
    </source>
</evidence>
<evidence type="ECO:0000256" key="7">
    <source>
        <dbReference type="ARBA" id="ARBA00023224"/>
    </source>
</evidence>
<comment type="caution">
    <text evidence="10">The sequence shown here is derived from an EMBL/GenBank/DDBJ whole genome shotgun (WGS) entry which is preliminary data.</text>
</comment>
<evidence type="ECO:0000256" key="5">
    <source>
        <dbReference type="ARBA" id="ARBA00023136"/>
    </source>
</evidence>
<feature type="transmembrane region" description="Helical" evidence="8">
    <location>
        <begin position="206"/>
        <end position="231"/>
    </location>
</feature>
<keyword evidence="3 8" id="KW-1133">Transmembrane helix</keyword>
<feature type="domain" description="G-protein coupled receptors family 1 profile" evidence="9">
    <location>
        <begin position="55"/>
        <end position="324"/>
    </location>
</feature>
<evidence type="ECO:0000256" key="6">
    <source>
        <dbReference type="ARBA" id="ARBA00023170"/>
    </source>
</evidence>
<dbReference type="Pfam" id="PF00001">
    <property type="entry name" value="7tm_1"/>
    <property type="match status" value="1"/>
</dbReference>